<organism evidence="2 3">
    <name type="scientific">Aeromonas salmonicida (strain A449)</name>
    <dbReference type="NCBI Taxonomy" id="382245"/>
    <lineage>
        <taxon>Bacteria</taxon>
        <taxon>Pseudomonadati</taxon>
        <taxon>Pseudomonadota</taxon>
        <taxon>Gammaproteobacteria</taxon>
        <taxon>Aeromonadales</taxon>
        <taxon>Aeromonadaceae</taxon>
        <taxon>Aeromonas</taxon>
    </lineage>
</organism>
<name>A4SUK8_AERS4</name>
<evidence type="ECO:0000313" key="2">
    <source>
        <dbReference type="EMBL" id="ABO92580.1"/>
    </source>
</evidence>
<dbReference type="Proteomes" id="UP000000225">
    <property type="component" value="Plasmid 5"/>
</dbReference>
<evidence type="ECO:0000313" key="3">
    <source>
        <dbReference type="Proteomes" id="UP000000225"/>
    </source>
</evidence>
<keyword evidence="2" id="KW-0614">Plasmid</keyword>
<sequence>MTKPRICGAFAFWANGQSQGQIRLSRGDPPFATVGFVQRHLLVLNRGARTQRARPTPLPGVSYHQTFRQEPNMANDNNKPKDPWYNPLQMPNGDTIRGCAAFNRRVKEQGGMQEIIKAVAIKAGQAAAIAAVAAYEAEQTTLTPSPSPLPGQPTANQPGHSLGNLH</sequence>
<gene>
    <name evidence="2" type="ordered locus">ASA_P5G110</name>
</gene>
<dbReference type="EMBL" id="CP000646">
    <property type="protein sequence ID" value="ABO92580.1"/>
    <property type="molecule type" value="Genomic_DNA"/>
</dbReference>
<protein>
    <submittedName>
        <fullName evidence="2">Uncharacterized protein</fullName>
    </submittedName>
</protein>
<dbReference type="AlphaFoldDB" id="A4SUK8"/>
<dbReference type="STRING" id="29491.GCA_000820065_04556"/>
<geneLocation type="plasmid" evidence="3">
    <name>pAsa5</name>
</geneLocation>
<feature type="region of interest" description="Disordered" evidence="1">
    <location>
        <begin position="141"/>
        <end position="166"/>
    </location>
</feature>
<accession>A4SUK8</accession>
<dbReference type="HOGENOM" id="CLU_1599242_0_0_6"/>
<evidence type="ECO:0000256" key="1">
    <source>
        <dbReference type="SAM" id="MobiDB-lite"/>
    </source>
</evidence>
<dbReference type="KEGG" id="asa:ASA_P5G110"/>
<proteinExistence type="predicted"/>
<reference evidence="3" key="1">
    <citation type="journal article" date="2008" name="BMC Genomics">
        <title>The genome of Aeromonas salmonicida subsp. salmonicida A449: insights into the evolution of a fish pathogen.</title>
        <authorList>
            <person name="Reith M.E."/>
            <person name="Singh R.K."/>
            <person name="Curtis B."/>
            <person name="Boyd J.M."/>
            <person name="Bouevitch A."/>
            <person name="Kimball J."/>
            <person name="Munholland J."/>
            <person name="Murphy C."/>
            <person name="Sarty D."/>
            <person name="Williams J."/>
            <person name="Nash J.H."/>
            <person name="Johnson S.C."/>
            <person name="Brown L.L."/>
        </authorList>
    </citation>
    <scope>NUCLEOTIDE SEQUENCE [LARGE SCALE GENOMIC DNA]</scope>
    <source>
        <strain evidence="3">A449</strain>
        <plasmid evidence="3">pAsa5</plasmid>
    </source>
</reference>